<evidence type="ECO:0000256" key="8">
    <source>
        <dbReference type="SAM" id="MobiDB-lite"/>
    </source>
</evidence>
<dbReference type="Pfam" id="PF07156">
    <property type="entry name" value="Prenylcys_lyase"/>
    <property type="match status" value="1"/>
</dbReference>
<keyword evidence="4" id="KW-0732">Signal</keyword>
<protein>
    <submittedName>
        <fullName evidence="10">Putative prenylcysteine oxidase 1 protein</fullName>
    </submittedName>
</protein>
<dbReference type="AlphaFoldDB" id="M7SYB9"/>
<dbReference type="Proteomes" id="UP000012174">
    <property type="component" value="Unassembled WGS sequence"/>
</dbReference>
<name>M7SYB9_EUTLA</name>
<dbReference type="KEGG" id="ela:UCREL1_3681"/>
<evidence type="ECO:0000313" key="11">
    <source>
        <dbReference type="Proteomes" id="UP000012174"/>
    </source>
</evidence>
<evidence type="ECO:0000256" key="1">
    <source>
        <dbReference type="ARBA" id="ARBA00001974"/>
    </source>
</evidence>
<keyword evidence="11" id="KW-1185">Reference proteome</keyword>
<comment type="cofactor">
    <cofactor evidence="1">
        <name>FAD</name>
        <dbReference type="ChEBI" id="CHEBI:57692"/>
    </cofactor>
</comment>
<reference evidence="11" key="1">
    <citation type="journal article" date="2013" name="Genome Announc.">
        <title>Draft genome sequence of the grapevine dieback fungus Eutypa lata UCR-EL1.</title>
        <authorList>
            <person name="Blanco-Ulate B."/>
            <person name="Rolshausen P.E."/>
            <person name="Cantu D."/>
        </authorList>
    </citation>
    <scope>NUCLEOTIDE SEQUENCE [LARGE SCALE GENOMIC DNA]</scope>
    <source>
        <strain evidence="11">UCR-EL1</strain>
    </source>
</reference>
<accession>M7SYB9</accession>
<evidence type="ECO:0000313" key="10">
    <source>
        <dbReference type="EMBL" id="EMR69302.1"/>
    </source>
</evidence>
<feature type="region of interest" description="Disordered" evidence="8">
    <location>
        <begin position="236"/>
        <end position="269"/>
    </location>
</feature>
<keyword evidence="5" id="KW-0274">FAD</keyword>
<evidence type="ECO:0000256" key="6">
    <source>
        <dbReference type="ARBA" id="ARBA00023002"/>
    </source>
</evidence>
<dbReference type="SUPFAM" id="SSF51905">
    <property type="entry name" value="FAD/NAD(P)-binding domain"/>
    <property type="match status" value="1"/>
</dbReference>
<feature type="compositionally biased region" description="Acidic residues" evidence="8">
    <location>
        <begin position="251"/>
        <end position="269"/>
    </location>
</feature>
<gene>
    <name evidence="10" type="ORF">UCREL1_3681</name>
</gene>
<evidence type="ECO:0000256" key="2">
    <source>
        <dbReference type="ARBA" id="ARBA00009967"/>
    </source>
</evidence>
<proteinExistence type="inferred from homology"/>
<dbReference type="GO" id="GO:0001735">
    <property type="term" value="F:prenylcysteine oxidase activity"/>
    <property type="evidence" value="ECO:0007669"/>
    <property type="project" value="InterPro"/>
</dbReference>
<dbReference type="OrthoDB" id="437369at2759"/>
<dbReference type="EMBL" id="KB706105">
    <property type="protein sequence ID" value="EMR69302.1"/>
    <property type="molecule type" value="Genomic_DNA"/>
</dbReference>
<dbReference type="OMA" id="SYETRIM"/>
<keyword evidence="3" id="KW-0285">Flavoprotein</keyword>
<dbReference type="PANTHER" id="PTHR15944:SF0">
    <property type="entry name" value="PRENYLCYSTEINE LYASE DOMAIN-CONTAINING PROTEIN"/>
    <property type="match status" value="1"/>
</dbReference>
<dbReference type="HOGENOM" id="CLU_647284_0_0_1"/>
<dbReference type="InterPro" id="IPR036188">
    <property type="entry name" value="FAD/NAD-bd_sf"/>
</dbReference>
<dbReference type="GO" id="GO:0030328">
    <property type="term" value="P:prenylcysteine catabolic process"/>
    <property type="evidence" value="ECO:0007669"/>
    <property type="project" value="InterPro"/>
</dbReference>
<evidence type="ECO:0000256" key="7">
    <source>
        <dbReference type="ARBA" id="ARBA00023180"/>
    </source>
</evidence>
<comment type="similarity">
    <text evidence="2">Belongs to the prenylcysteine oxidase family.</text>
</comment>
<evidence type="ECO:0000256" key="5">
    <source>
        <dbReference type="ARBA" id="ARBA00022827"/>
    </source>
</evidence>
<dbReference type="PANTHER" id="PTHR15944">
    <property type="entry name" value="FARNESYLCYSTEINE LYASE"/>
    <property type="match status" value="1"/>
</dbReference>
<organism evidence="10 11">
    <name type="scientific">Eutypa lata (strain UCR-EL1)</name>
    <name type="common">Grapevine dieback disease fungus</name>
    <name type="synonym">Eutypa armeniacae</name>
    <dbReference type="NCBI Taxonomy" id="1287681"/>
    <lineage>
        <taxon>Eukaryota</taxon>
        <taxon>Fungi</taxon>
        <taxon>Dikarya</taxon>
        <taxon>Ascomycota</taxon>
        <taxon>Pezizomycotina</taxon>
        <taxon>Sordariomycetes</taxon>
        <taxon>Xylariomycetidae</taxon>
        <taxon>Xylariales</taxon>
        <taxon>Diatrypaceae</taxon>
        <taxon>Eutypa</taxon>
    </lineage>
</organism>
<sequence length="424" mass="47353">MGPALLWSNPLFTQASEHILGDEVEFYDLPSQEVGHYSLDRQWVVQTTRPYGETPTMEWIGLIFRYGSSVWDAGRMLGEVNLREMIRDAPLSPSVPKILSSLGLTGLAQEWAAETLSHRHISDAYVEELIAPQVERGPNLRIPKMNGLAMIMAAAQEDSASKHAGGDFVERMGRVAQSLRGVDIRTDSKVTGIKRIQLDGDREAWLVQNEGFGHAEIEAFDQVIVAAPGLEQQRLIDNPIRDSATAYSDGGEGDGDDSDDDDDDDVGVEEAVDFDPVYVTFFTTSEPLRRPIPGADEAWIPPQVLFMDSKRGTHEVAYVRGVVRHRDDGSSDVEHLYRYVTEENMEDILSADPAVTWVYHRRLDYAYPLTYPRTQYPSFRLGDGLWTTGAIHSIGSTVDLSWLAGKIVAREVINTMSKNKFHEV</sequence>
<dbReference type="eggNOG" id="ENOG502TF0M">
    <property type="taxonomic scope" value="Eukaryota"/>
</dbReference>
<evidence type="ECO:0000259" key="9">
    <source>
        <dbReference type="Pfam" id="PF07156"/>
    </source>
</evidence>
<dbReference type="InterPro" id="IPR017046">
    <property type="entry name" value="Prenylcysteine_Oxase1"/>
</dbReference>
<dbReference type="GO" id="GO:0030327">
    <property type="term" value="P:prenylated protein catabolic process"/>
    <property type="evidence" value="ECO:0007669"/>
    <property type="project" value="TreeGrafter"/>
</dbReference>
<feature type="domain" description="Prenylcysteine lyase" evidence="9">
    <location>
        <begin position="364"/>
        <end position="419"/>
    </location>
</feature>
<keyword evidence="7" id="KW-0325">Glycoprotein</keyword>
<evidence type="ECO:0000256" key="4">
    <source>
        <dbReference type="ARBA" id="ARBA00022729"/>
    </source>
</evidence>
<dbReference type="InterPro" id="IPR010795">
    <property type="entry name" value="Prenylcys_lyase"/>
</dbReference>
<keyword evidence="6" id="KW-0560">Oxidoreductase</keyword>
<evidence type="ECO:0000256" key="3">
    <source>
        <dbReference type="ARBA" id="ARBA00022630"/>
    </source>
</evidence>